<feature type="transmembrane region" description="Helical" evidence="1">
    <location>
        <begin position="245"/>
        <end position="264"/>
    </location>
</feature>
<feature type="transmembrane region" description="Helical" evidence="1">
    <location>
        <begin position="30"/>
        <end position="54"/>
    </location>
</feature>
<dbReference type="EMBL" id="JBCLSH010000005">
    <property type="protein sequence ID" value="MEY8443122.1"/>
    <property type="molecule type" value="Genomic_DNA"/>
</dbReference>
<accession>A0ABV4D499</accession>
<evidence type="ECO:0000313" key="2">
    <source>
        <dbReference type="EMBL" id="MEY8443122.1"/>
    </source>
</evidence>
<feature type="transmembrane region" description="Helical" evidence="1">
    <location>
        <begin position="207"/>
        <end position="233"/>
    </location>
</feature>
<dbReference type="RefSeq" id="WP_369947899.1">
    <property type="nucleotide sequence ID" value="NZ_JBCLSH010000005.1"/>
</dbReference>
<organism evidence="2 3">
    <name type="scientific">Lactococcus ileimucosae</name>
    <dbReference type="NCBI Taxonomy" id="2941329"/>
    <lineage>
        <taxon>Bacteria</taxon>
        <taxon>Bacillati</taxon>
        <taxon>Bacillota</taxon>
        <taxon>Bacilli</taxon>
        <taxon>Lactobacillales</taxon>
        <taxon>Streptococcaceae</taxon>
        <taxon>Lactococcus</taxon>
    </lineage>
</organism>
<keyword evidence="1" id="KW-0812">Transmembrane</keyword>
<feature type="transmembrane region" description="Helical" evidence="1">
    <location>
        <begin position="279"/>
        <end position="300"/>
    </location>
</feature>
<keyword evidence="1" id="KW-1133">Transmembrane helix</keyword>
<dbReference type="Pfam" id="PF05656">
    <property type="entry name" value="DUF805"/>
    <property type="match status" value="2"/>
</dbReference>
<gene>
    <name evidence="2" type="ORF">AALA52_02520</name>
</gene>
<comment type="caution">
    <text evidence="2">The sequence shown here is derived from an EMBL/GenBank/DDBJ whole genome shotgun (WGS) entry which is preliminary data.</text>
</comment>
<proteinExistence type="predicted"/>
<dbReference type="InterPro" id="IPR008523">
    <property type="entry name" value="DUF805"/>
</dbReference>
<keyword evidence="1" id="KW-0472">Membrane</keyword>
<feature type="transmembrane region" description="Helical" evidence="1">
    <location>
        <begin position="66"/>
        <end position="90"/>
    </location>
</feature>
<sequence>MFSFREFKQSYQKFWSGYISFKERTNRKDYWLAMLGHGVLTLCLLVLAGLFNLLSNDVLPDIWSVFSYFFIGLWGLYSLVATLPFCAIAVRRLRDAGLPWELIFILIAPFGGFLSMLILNALPSSKSQVGIPEFSQPVYRIPKIQETGHESFFQAIKNYFLGYVSFRGRSSRLSFWMIQLVFVALFAVLGLLFVGTQLFENIFFGHAFLATWLLLFINFLIALGLFLPTLALFARRFRDAGLSNFGIVLFFFSAASLFLLRNIIHTVDVASFGIRDFSLLNYLLFLVNFVFVACLIFVAVQDKDQLAQKEKTLLFRRKG</sequence>
<dbReference type="Proteomes" id="UP001565283">
    <property type="component" value="Unassembled WGS sequence"/>
</dbReference>
<feature type="transmembrane region" description="Helical" evidence="1">
    <location>
        <begin position="173"/>
        <end position="195"/>
    </location>
</feature>
<protein>
    <submittedName>
        <fullName evidence="2">DUF805 domain-containing protein</fullName>
    </submittedName>
</protein>
<reference evidence="2 3" key="1">
    <citation type="submission" date="2024-03" db="EMBL/GenBank/DDBJ databases">
        <title>Mouse gut bacterial collection (mGBC) of GemPharmatech.</title>
        <authorList>
            <person name="He Y."/>
            <person name="Dong L."/>
            <person name="Wu D."/>
            <person name="Gao X."/>
            <person name="Lin Z."/>
        </authorList>
    </citation>
    <scope>NUCLEOTIDE SEQUENCE [LARGE SCALE GENOMIC DNA]</scope>
    <source>
        <strain evidence="2 3">61-15</strain>
    </source>
</reference>
<dbReference type="PANTHER" id="PTHR34980">
    <property type="entry name" value="INNER MEMBRANE PROTEIN-RELATED-RELATED"/>
    <property type="match status" value="1"/>
</dbReference>
<keyword evidence="3" id="KW-1185">Reference proteome</keyword>
<name>A0ABV4D499_9LACT</name>
<evidence type="ECO:0000313" key="3">
    <source>
        <dbReference type="Proteomes" id="UP001565283"/>
    </source>
</evidence>
<feature type="transmembrane region" description="Helical" evidence="1">
    <location>
        <begin position="102"/>
        <end position="122"/>
    </location>
</feature>
<dbReference type="PANTHER" id="PTHR34980:SF2">
    <property type="entry name" value="INNER MEMBRANE PROTEIN YHAH-RELATED"/>
    <property type="match status" value="1"/>
</dbReference>
<evidence type="ECO:0000256" key="1">
    <source>
        <dbReference type="SAM" id="Phobius"/>
    </source>
</evidence>